<proteinExistence type="inferred from homology"/>
<dbReference type="PANTHER" id="PTHR11579">
    <property type="entry name" value="PROTEIN-L-ISOASPARTATE O-METHYLTRANSFERASE"/>
    <property type="match status" value="1"/>
</dbReference>
<dbReference type="EMBL" id="JAHHGZ010000005">
    <property type="protein sequence ID" value="MBW4666923.1"/>
    <property type="molecule type" value="Genomic_DNA"/>
</dbReference>
<evidence type="ECO:0000256" key="6">
    <source>
        <dbReference type="ARBA" id="ARBA00022603"/>
    </source>
</evidence>
<reference evidence="12" key="1">
    <citation type="submission" date="2021-05" db="EMBL/GenBank/DDBJ databases">
        <authorList>
            <person name="Pietrasiak N."/>
            <person name="Ward R."/>
            <person name="Stajich J.E."/>
            <person name="Kurbessoian T."/>
        </authorList>
    </citation>
    <scope>NUCLEOTIDE SEQUENCE</scope>
    <source>
        <strain evidence="12">GSE-NOS-MK-12-04C</strain>
    </source>
</reference>
<dbReference type="InterPro" id="IPR000682">
    <property type="entry name" value="PCMT"/>
</dbReference>
<organism evidence="12 13">
    <name type="scientific">Cyanomargarita calcarea GSE-NOS-MK-12-04C</name>
    <dbReference type="NCBI Taxonomy" id="2839659"/>
    <lineage>
        <taxon>Bacteria</taxon>
        <taxon>Bacillati</taxon>
        <taxon>Cyanobacteriota</taxon>
        <taxon>Cyanophyceae</taxon>
        <taxon>Nostocales</taxon>
        <taxon>Cyanomargaritaceae</taxon>
        <taxon>Cyanomargarita</taxon>
    </lineage>
</organism>
<dbReference type="GO" id="GO:0004719">
    <property type="term" value="F:protein-L-isoaspartate (D-aspartate) O-methyltransferase activity"/>
    <property type="evidence" value="ECO:0007669"/>
    <property type="project" value="UniProtKB-EC"/>
</dbReference>
<name>A0A951QL07_9CYAN</name>
<dbReference type="InterPro" id="IPR029063">
    <property type="entry name" value="SAM-dependent_MTases_sf"/>
</dbReference>
<dbReference type="AlphaFoldDB" id="A0A951QL07"/>
<dbReference type="CDD" id="cd02440">
    <property type="entry name" value="AdoMet_MTases"/>
    <property type="match status" value="1"/>
</dbReference>
<evidence type="ECO:0000256" key="1">
    <source>
        <dbReference type="ARBA" id="ARBA00004496"/>
    </source>
</evidence>
<dbReference type="GO" id="GO:0032259">
    <property type="term" value="P:methylation"/>
    <property type="evidence" value="ECO:0007669"/>
    <property type="project" value="UniProtKB-KW"/>
</dbReference>
<sequence length="306" mass="34163">MSDTSTLHQALIDKIKQMGFIRTPSVEAAFRAVPRHLFLPNVTVKKAYQDDAIVTKWLENGQPISSSSQPTLMAIMLEQLDLKVGDRILEIGAGTGYNAALMAHIVGKAGEVIALDIDKDIVENARENLELAGFQQVKVICTDGGFGYPNAAPYDRIILTVGAWDIIPAWQEQLKANGRLLLPLTIKENVEVTVAFDLADGYLVSTSINPCGFMKLRGAFAKPQVDKQVNQKNISRLKKLLKTALIFPTSILPFEMQIQLYILQKFGRRSLNNLRIRAYPQDTNYTPTANESVIVKHWTRLILDWT</sequence>
<keyword evidence="7" id="KW-0808">Transferase</keyword>
<dbReference type="Pfam" id="PF01135">
    <property type="entry name" value="PCMT"/>
    <property type="match status" value="1"/>
</dbReference>
<keyword evidence="8" id="KW-0949">S-adenosyl-L-methionine</keyword>
<dbReference type="EC" id="2.1.1.77" evidence="3"/>
<evidence type="ECO:0000256" key="7">
    <source>
        <dbReference type="ARBA" id="ARBA00022679"/>
    </source>
</evidence>
<accession>A0A951QL07</accession>
<comment type="subcellular location">
    <subcellularLocation>
        <location evidence="1">Cytoplasm</location>
    </subcellularLocation>
</comment>
<reference evidence="12" key="2">
    <citation type="journal article" date="2022" name="Microbiol. Resour. Announc.">
        <title>Metagenome Sequencing to Explore Phylogenomics of Terrestrial Cyanobacteria.</title>
        <authorList>
            <person name="Ward R.D."/>
            <person name="Stajich J.E."/>
            <person name="Johansen J.R."/>
            <person name="Huntemann M."/>
            <person name="Clum A."/>
            <person name="Foster B."/>
            <person name="Foster B."/>
            <person name="Roux S."/>
            <person name="Palaniappan K."/>
            <person name="Varghese N."/>
            <person name="Mukherjee S."/>
            <person name="Reddy T.B.K."/>
            <person name="Daum C."/>
            <person name="Copeland A."/>
            <person name="Chen I.A."/>
            <person name="Ivanova N.N."/>
            <person name="Kyrpides N.C."/>
            <person name="Shapiro N."/>
            <person name="Eloe-Fadrosh E.A."/>
            <person name="Pietrasiak N."/>
        </authorList>
    </citation>
    <scope>NUCLEOTIDE SEQUENCE</scope>
    <source>
        <strain evidence="12">GSE-NOS-MK-12-04C</strain>
    </source>
</reference>
<dbReference type="GO" id="GO:0005737">
    <property type="term" value="C:cytoplasm"/>
    <property type="evidence" value="ECO:0007669"/>
    <property type="project" value="UniProtKB-SubCell"/>
</dbReference>
<evidence type="ECO:0000256" key="8">
    <source>
        <dbReference type="ARBA" id="ARBA00022691"/>
    </source>
</evidence>
<gene>
    <name evidence="12" type="ORF">KME60_05630</name>
</gene>
<protein>
    <recommendedName>
        <fullName evidence="4">Protein-L-isoaspartate O-methyltransferase</fullName>
        <ecNumber evidence="3">2.1.1.77</ecNumber>
    </recommendedName>
    <alternativeName>
        <fullName evidence="11">L-isoaspartyl protein carboxyl methyltransferase</fullName>
    </alternativeName>
    <alternativeName>
        <fullName evidence="9">Protein L-isoaspartyl methyltransferase</fullName>
    </alternativeName>
    <alternativeName>
        <fullName evidence="10">Protein-beta-aspartate methyltransferase</fullName>
    </alternativeName>
</protein>
<dbReference type="Gene3D" id="3.40.50.150">
    <property type="entry name" value="Vaccinia Virus protein VP39"/>
    <property type="match status" value="1"/>
</dbReference>
<evidence type="ECO:0000256" key="5">
    <source>
        <dbReference type="ARBA" id="ARBA00022490"/>
    </source>
</evidence>
<keyword evidence="5" id="KW-0963">Cytoplasm</keyword>
<comment type="similarity">
    <text evidence="2">Belongs to the methyltransferase superfamily. L-isoaspartyl/D-aspartyl protein methyltransferase family.</text>
</comment>
<evidence type="ECO:0000256" key="9">
    <source>
        <dbReference type="ARBA" id="ARBA00030757"/>
    </source>
</evidence>
<evidence type="ECO:0000256" key="11">
    <source>
        <dbReference type="ARBA" id="ARBA00031350"/>
    </source>
</evidence>
<evidence type="ECO:0000256" key="2">
    <source>
        <dbReference type="ARBA" id="ARBA00005369"/>
    </source>
</evidence>
<evidence type="ECO:0000313" key="12">
    <source>
        <dbReference type="EMBL" id="MBW4666923.1"/>
    </source>
</evidence>
<dbReference type="PANTHER" id="PTHR11579:SF0">
    <property type="entry name" value="PROTEIN-L-ISOASPARTATE(D-ASPARTATE) O-METHYLTRANSFERASE"/>
    <property type="match status" value="1"/>
</dbReference>
<evidence type="ECO:0000313" key="13">
    <source>
        <dbReference type="Proteomes" id="UP000729701"/>
    </source>
</evidence>
<evidence type="ECO:0000256" key="10">
    <source>
        <dbReference type="ARBA" id="ARBA00031323"/>
    </source>
</evidence>
<evidence type="ECO:0000256" key="3">
    <source>
        <dbReference type="ARBA" id="ARBA00011890"/>
    </source>
</evidence>
<evidence type="ECO:0000256" key="4">
    <source>
        <dbReference type="ARBA" id="ARBA00013346"/>
    </source>
</evidence>
<dbReference type="SUPFAM" id="SSF53335">
    <property type="entry name" value="S-adenosyl-L-methionine-dependent methyltransferases"/>
    <property type="match status" value="1"/>
</dbReference>
<dbReference type="Proteomes" id="UP000729701">
    <property type="component" value="Unassembled WGS sequence"/>
</dbReference>
<comment type="caution">
    <text evidence="12">The sequence shown here is derived from an EMBL/GenBank/DDBJ whole genome shotgun (WGS) entry which is preliminary data.</text>
</comment>
<keyword evidence="6 12" id="KW-0489">Methyltransferase</keyword>